<proteinExistence type="predicted"/>
<evidence type="ECO:0000313" key="1">
    <source>
        <dbReference type="EMBL" id="MFH4978296.1"/>
    </source>
</evidence>
<sequence length="178" mass="19736">MVAKLKRKELEVKTLCDCISASPSPANVAIGLRKGGKPAVHRVILRTDIRIGSRNLLASCLYNASRYILPRARLTIVASLPSRFLYKRNWGAPRKGGEERQAIVVMGSILRQLLSGLAAPEFFMYLLSCSPLNLSEPDQYSKVPLQQGKNAYSLACPHCSLLLTIWNEACMLATYLKM</sequence>
<dbReference type="EMBL" id="JBGFUD010003057">
    <property type="protein sequence ID" value="MFH4978296.1"/>
    <property type="molecule type" value="Genomic_DNA"/>
</dbReference>
<accession>A0ABD6ELJ9</accession>
<organism evidence="1 2">
    <name type="scientific">Gnathostoma spinigerum</name>
    <dbReference type="NCBI Taxonomy" id="75299"/>
    <lineage>
        <taxon>Eukaryota</taxon>
        <taxon>Metazoa</taxon>
        <taxon>Ecdysozoa</taxon>
        <taxon>Nematoda</taxon>
        <taxon>Chromadorea</taxon>
        <taxon>Rhabditida</taxon>
        <taxon>Spirurina</taxon>
        <taxon>Gnathostomatomorpha</taxon>
        <taxon>Gnathostomatoidea</taxon>
        <taxon>Gnathostomatidae</taxon>
        <taxon>Gnathostoma</taxon>
    </lineage>
</organism>
<protein>
    <submittedName>
        <fullName evidence="1">Uncharacterized protein</fullName>
    </submittedName>
</protein>
<evidence type="ECO:0000313" key="2">
    <source>
        <dbReference type="Proteomes" id="UP001608902"/>
    </source>
</evidence>
<comment type="caution">
    <text evidence="1">The sequence shown here is derived from an EMBL/GenBank/DDBJ whole genome shotgun (WGS) entry which is preliminary data.</text>
</comment>
<keyword evidence="2" id="KW-1185">Reference proteome</keyword>
<dbReference type="AlphaFoldDB" id="A0ABD6ELJ9"/>
<dbReference type="Proteomes" id="UP001608902">
    <property type="component" value="Unassembled WGS sequence"/>
</dbReference>
<gene>
    <name evidence="1" type="ORF">AB6A40_005005</name>
</gene>
<name>A0ABD6ELJ9_9BILA</name>
<reference evidence="1 2" key="1">
    <citation type="submission" date="2024-08" db="EMBL/GenBank/DDBJ databases">
        <title>Gnathostoma spinigerum genome.</title>
        <authorList>
            <person name="Gonzalez-Bertolin B."/>
            <person name="Monzon S."/>
            <person name="Zaballos A."/>
            <person name="Jimenez P."/>
            <person name="Dekumyoy P."/>
            <person name="Varona S."/>
            <person name="Cuesta I."/>
            <person name="Sumanam S."/>
            <person name="Adisakwattana P."/>
            <person name="Gasser R.B."/>
            <person name="Hernandez-Gonzalez A."/>
            <person name="Young N.D."/>
            <person name="Perteguer M.J."/>
        </authorList>
    </citation>
    <scope>NUCLEOTIDE SEQUENCE [LARGE SCALE GENOMIC DNA]</scope>
    <source>
        <strain evidence="1">AL3</strain>
        <tissue evidence="1">Liver</tissue>
    </source>
</reference>